<reference evidence="1" key="1">
    <citation type="submission" date="2022-10" db="EMBL/GenBank/DDBJ databases">
        <title>Culturing micro-colonial fungi from biological soil crusts in the Mojave desert and describing Neophaeococcomyces mojavensis, and introducing the new genera and species Taxawa tesnikishii.</title>
        <authorList>
            <person name="Kurbessoian T."/>
            <person name="Stajich J.E."/>
        </authorList>
    </citation>
    <scope>NUCLEOTIDE SEQUENCE</scope>
    <source>
        <strain evidence="1">JES_112</strain>
    </source>
</reference>
<dbReference type="EMBL" id="JAPDRQ010000008">
    <property type="protein sequence ID" value="KAJ9663498.1"/>
    <property type="molecule type" value="Genomic_DNA"/>
</dbReference>
<gene>
    <name evidence="1" type="ORF">H2198_000764</name>
</gene>
<organism evidence="1 2">
    <name type="scientific">Neophaeococcomyces mojaviensis</name>
    <dbReference type="NCBI Taxonomy" id="3383035"/>
    <lineage>
        <taxon>Eukaryota</taxon>
        <taxon>Fungi</taxon>
        <taxon>Dikarya</taxon>
        <taxon>Ascomycota</taxon>
        <taxon>Pezizomycotina</taxon>
        <taxon>Eurotiomycetes</taxon>
        <taxon>Chaetothyriomycetidae</taxon>
        <taxon>Chaetothyriales</taxon>
        <taxon>Chaetothyriales incertae sedis</taxon>
        <taxon>Neophaeococcomyces</taxon>
    </lineage>
</organism>
<proteinExistence type="predicted"/>
<comment type="caution">
    <text evidence="1">The sequence shown here is derived from an EMBL/GenBank/DDBJ whole genome shotgun (WGS) entry which is preliminary data.</text>
</comment>
<accession>A0ACC3AJF3</accession>
<protein>
    <submittedName>
        <fullName evidence="1">Uncharacterized protein</fullName>
    </submittedName>
</protein>
<dbReference type="Proteomes" id="UP001172386">
    <property type="component" value="Unassembled WGS sequence"/>
</dbReference>
<evidence type="ECO:0000313" key="2">
    <source>
        <dbReference type="Proteomes" id="UP001172386"/>
    </source>
</evidence>
<keyword evidence="2" id="KW-1185">Reference proteome</keyword>
<evidence type="ECO:0000313" key="1">
    <source>
        <dbReference type="EMBL" id="KAJ9663498.1"/>
    </source>
</evidence>
<sequence length="578" mass="64548">MTRAKNKARRNQQANVHSTANPLEGQHPAQNYGTQAISEPSQNGYTQKGEYGGVPTLTGVDIYALVDSWRSYKNDTTNLQTTTSAQSRLNAAATDFVPTSGLYTSQISSYAPYQPLRSVHNYARYPSYRVNKHYRVSDGNAERKVLENARSAMYIASAKPLPTNGTQPSAGFAGRYPSRSNRRIWDQPLASIEGGADDNAYASIKSVKDLQSVRYRSRTPGKTASPTAPETTEAYRAEANKSPVRLSEPRKLLVVLDLNGTLLYRGRPASTGAIHMRPGVTTFLRYLFDNHVVMVYTSAMPQGADRMVKHFLHPNQRNQLAALWARDKLDLSKDQFHSKVQVYKKLDKIWRDGNIQKTAGEGQRWDQTNTVLVDDSKLKALAQPHNLVQVPEYTKADMPKKSSKKKGDKHTNKVQQDIMKQLELKLEELRYQEDVSRLIRKWQTGEVDVPRLPGQEVVVEETVDQKVMQGKRSDSTDDEIEVLRNGSHLPTPQSMADDNDIERPMEISEDEDEDGGVATSDFATISQKPSPEQVTGIPGLGGLIGSDNEDCRNERLGERSVSPIDESVFKELLEDAGR</sequence>
<name>A0ACC3AJF3_9EURO</name>